<organism evidence="2 3">
    <name type="scientific">Chitinophaga niabensis</name>
    <dbReference type="NCBI Taxonomy" id="536979"/>
    <lineage>
        <taxon>Bacteria</taxon>
        <taxon>Pseudomonadati</taxon>
        <taxon>Bacteroidota</taxon>
        <taxon>Chitinophagia</taxon>
        <taxon>Chitinophagales</taxon>
        <taxon>Chitinophagaceae</taxon>
        <taxon>Chitinophaga</taxon>
    </lineage>
</organism>
<dbReference type="PANTHER" id="PTHR38011:SF11">
    <property type="entry name" value="2,5-DIAMINO-6-RIBOSYLAMINO-4(3H)-PYRIMIDINONE 5'-PHOSPHATE REDUCTASE"/>
    <property type="match status" value="1"/>
</dbReference>
<sequence>MKRLKLQMQLSVDGFVSSAKGKSSDWMVWDFGENWAWDKDLQEYHTSLTASIDCVLLSRKMAEEGFIDHWADMAVNTTNPQSAFARNINNARKIVVTQKLERSIWNNTELAKGDLVTEVNKLKAQGGKDIIVYGGASFVSALIKERLIDEYHLIINPTILGSGVPIFNGRQDLTLISARSYGKGMVVLVYAAIL</sequence>
<dbReference type="GO" id="GO:0009231">
    <property type="term" value="P:riboflavin biosynthetic process"/>
    <property type="evidence" value="ECO:0007669"/>
    <property type="project" value="InterPro"/>
</dbReference>
<gene>
    <name evidence="2" type="ORF">SAMN04488055_4426</name>
</gene>
<dbReference type="GO" id="GO:0008703">
    <property type="term" value="F:5-amino-6-(5-phosphoribosylamino)uracil reductase activity"/>
    <property type="evidence" value="ECO:0007669"/>
    <property type="project" value="InterPro"/>
</dbReference>
<dbReference type="OrthoDB" id="195113at2"/>
<dbReference type="STRING" id="536979.SAMN04488055_4426"/>
<protein>
    <submittedName>
        <fullName evidence="2">Dihydrofolate reductase</fullName>
    </submittedName>
</protein>
<dbReference type="EMBL" id="FSRA01000002">
    <property type="protein sequence ID" value="SIO47791.1"/>
    <property type="molecule type" value="Genomic_DNA"/>
</dbReference>
<dbReference type="PANTHER" id="PTHR38011">
    <property type="entry name" value="DIHYDROFOLATE REDUCTASE FAMILY PROTEIN (AFU_ORTHOLOGUE AFUA_8G06820)"/>
    <property type="match status" value="1"/>
</dbReference>
<dbReference type="InterPro" id="IPR024072">
    <property type="entry name" value="DHFR-like_dom_sf"/>
</dbReference>
<reference evidence="3" key="1">
    <citation type="submission" date="2016-11" db="EMBL/GenBank/DDBJ databases">
        <authorList>
            <person name="Varghese N."/>
            <person name="Submissions S."/>
        </authorList>
    </citation>
    <scope>NUCLEOTIDE SEQUENCE [LARGE SCALE GENOMIC DNA]</scope>
    <source>
        <strain evidence="3">DSM 24787</strain>
    </source>
</reference>
<dbReference type="InterPro" id="IPR002734">
    <property type="entry name" value="RibDG_C"/>
</dbReference>
<dbReference type="Gene3D" id="3.40.430.10">
    <property type="entry name" value="Dihydrofolate Reductase, subunit A"/>
    <property type="match status" value="1"/>
</dbReference>
<accession>A0A1N6JU92</accession>
<feature type="domain" description="Bacterial bifunctional deaminase-reductase C-terminal" evidence="1">
    <location>
        <begin position="5"/>
        <end position="187"/>
    </location>
</feature>
<proteinExistence type="predicted"/>
<dbReference type="SUPFAM" id="SSF53597">
    <property type="entry name" value="Dihydrofolate reductase-like"/>
    <property type="match status" value="1"/>
</dbReference>
<dbReference type="Pfam" id="PF01872">
    <property type="entry name" value="RibD_C"/>
    <property type="match status" value="1"/>
</dbReference>
<dbReference type="Proteomes" id="UP000185003">
    <property type="component" value="Unassembled WGS sequence"/>
</dbReference>
<evidence type="ECO:0000313" key="2">
    <source>
        <dbReference type="EMBL" id="SIO47791.1"/>
    </source>
</evidence>
<evidence type="ECO:0000313" key="3">
    <source>
        <dbReference type="Proteomes" id="UP000185003"/>
    </source>
</evidence>
<dbReference type="AlphaFoldDB" id="A0A1N6JU92"/>
<evidence type="ECO:0000259" key="1">
    <source>
        <dbReference type="Pfam" id="PF01872"/>
    </source>
</evidence>
<dbReference type="RefSeq" id="WP_074241769.1">
    <property type="nucleotide sequence ID" value="NZ_FSRA01000002.1"/>
</dbReference>
<keyword evidence="3" id="KW-1185">Reference proteome</keyword>
<dbReference type="InterPro" id="IPR050765">
    <property type="entry name" value="Riboflavin_Biosynth_HTPR"/>
</dbReference>
<name>A0A1N6JU92_9BACT</name>